<feature type="binding site" evidence="2">
    <location>
        <position position="72"/>
    </location>
    <ligand>
        <name>Fe cation</name>
        <dbReference type="ChEBI" id="CHEBI:24875"/>
    </ligand>
</feature>
<dbReference type="EMBL" id="PXYL01000002">
    <property type="protein sequence ID" value="PSJ62753.1"/>
    <property type="molecule type" value="Genomic_DNA"/>
</dbReference>
<evidence type="ECO:0000313" key="7">
    <source>
        <dbReference type="Proteomes" id="UP000240653"/>
    </source>
</evidence>
<comment type="similarity">
    <text evidence="1 3">Belongs to the pirin family.</text>
</comment>
<evidence type="ECO:0000256" key="2">
    <source>
        <dbReference type="PIRSR" id="PIRSR006232-1"/>
    </source>
</evidence>
<keyword evidence="2" id="KW-0408">Iron</keyword>
<dbReference type="Pfam" id="PF05726">
    <property type="entry name" value="Pirin_C"/>
    <property type="match status" value="1"/>
</dbReference>
<feature type="binding site" evidence="2">
    <location>
        <position position="116"/>
    </location>
    <ligand>
        <name>Fe cation</name>
        <dbReference type="ChEBI" id="CHEBI:24875"/>
    </ligand>
</feature>
<dbReference type="Gene3D" id="2.60.120.10">
    <property type="entry name" value="Jelly Rolls"/>
    <property type="match status" value="2"/>
</dbReference>
<accession>A0A2P7SJU1</accession>
<dbReference type="InterPro" id="IPR003829">
    <property type="entry name" value="Pirin_N_dom"/>
</dbReference>
<dbReference type="InterPro" id="IPR012093">
    <property type="entry name" value="Pirin"/>
</dbReference>
<dbReference type="OrthoDB" id="9780903at2"/>
<dbReference type="PIRSF" id="PIRSF006232">
    <property type="entry name" value="Pirin"/>
    <property type="match status" value="1"/>
</dbReference>
<dbReference type="SUPFAM" id="SSF51182">
    <property type="entry name" value="RmlC-like cupins"/>
    <property type="match status" value="1"/>
</dbReference>
<name>A0A2P7SJU1_9HYPH</name>
<evidence type="ECO:0000256" key="3">
    <source>
        <dbReference type="RuleBase" id="RU003457"/>
    </source>
</evidence>
<dbReference type="InterPro" id="IPR008778">
    <property type="entry name" value="Pirin_C_dom"/>
</dbReference>
<comment type="caution">
    <text evidence="6">The sequence shown here is derived from an EMBL/GenBank/DDBJ whole genome shotgun (WGS) entry which is preliminary data.</text>
</comment>
<dbReference type="InterPro" id="IPR014710">
    <property type="entry name" value="RmlC-like_jellyroll"/>
</dbReference>
<evidence type="ECO:0000259" key="4">
    <source>
        <dbReference type="Pfam" id="PF02678"/>
    </source>
</evidence>
<feature type="domain" description="Pirin C-terminal" evidence="5">
    <location>
        <begin position="189"/>
        <end position="288"/>
    </location>
</feature>
<proteinExistence type="inferred from homology"/>
<dbReference type="GO" id="GO:0046872">
    <property type="term" value="F:metal ion binding"/>
    <property type="evidence" value="ECO:0007669"/>
    <property type="project" value="UniProtKB-KW"/>
</dbReference>
<reference evidence="6 7" key="1">
    <citation type="submission" date="2018-03" db="EMBL/GenBank/DDBJ databases">
        <title>The draft genome of Mesorhizobium soli JCM 19897.</title>
        <authorList>
            <person name="Li L."/>
            <person name="Liu L."/>
            <person name="Liang L."/>
            <person name="Wang T."/>
            <person name="Zhang X."/>
        </authorList>
    </citation>
    <scope>NUCLEOTIDE SEQUENCE [LARGE SCALE GENOMIC DNA]</scope>
    <source>
        <strain evidence="6 7">JCM 19897</strain>
    </source>
</reference>
<dbReference type="Proteomes" id="UP000240653">
    <property type="component" value="Unassembled WGS sequence"/>
</dbReference>
<protein>
    <recommendedName>
        <fullName evidence="8">Pirin family protein</fullName>
    </recommendedName>
</protein>
<dbReference type="AlphaFoldDB" id="A0A2P7SJU1"/>
<sequence length="314" mass="34510">MPDIEPKCPGAGNIDDIETLIVPRARDLGGFEVRRALPAPRRQMVGPFIFFDQMGPAEFINEGGIDVRPHPHVGLATVTYLYQGEFQHRDSLGTNQMIYPGEVNWMVAGNGVTHSERTSPQTRATRHSLFGIQTWVALPEAYEDMSASFEHQDQKALPELSGEGKQVRLIVGNAWGQRAPVKTFSEMFYADAVLQAGAKLPLPDNHEDRGLYVTEGSLVIAGQEFESGQMMVFRPGDAITITAGARGARLMLLGGETLNGPRYISWNFVASSKEKLDAAKEAWINGDFEHGRFRLPPGDDAEFIPFPDAIPSGD</sequence>
<keyword evidence="7" id="KW-1185">Reference proteome</keyword>
<feature type="binding site" evidence="2">
    <location>
        <position position="114"/>
    </location>
    <ligand>
        <name>Fe cation</name>
        <dbReference type="ChEBI" id="CHEBI:24875"/>
    </ligand>
</feature>
<gene>
    <name evidence="6" type="ORF">C7I85_03925</name>
</gene>
<keyword evidence="2" id="KW-0479">Metal-binding</keyword>
<dbReference type="InterPro" id="IPR011051">
    <property type="entry name" value="RmlC_Cupin_sf"/>
</dbReference>
<evidence type="ECO:0008006" key="8">
    <source>
        <dbReference type="Google" id="ProtNLM"/>
    </source>
</evidence>
<dbReference type="PANTHER" id="PTHR13903:SF8">
    <property type="entry name" value="PIRIN"/>
    <property type="match status" value="1"/>
</dbReference>
<dbReference type="Pfam" id="PF02678">
    <property type="entry name" value="Pirin"/>
    <property type="match status" value="1"/>
</dbReference>
<dbReference type="PANTHER" id="PTHR13903">
    <property type="entry name" value="PIRIN-RELATED"/>
    <property type="match status" value="1"/>
</dbReference>
<dbReference type="CDD" id="cd02909">
    <property type="entry name" value="cupin_pirin_N"/>
    <property type="match status" value="1"/>
</dbReference>
<evidence type="ECO:0000256" key="1">
    <source>
        <dbReference type="ARBA" id="ARBA00008416"/>
    </source>
</evidence>
<comment type="cofactor">
    <cofactor evidence="2">
        <name>Fe cation</name>
        <dbReference type="ChEBI" id="CHEBI:24875"/>
    </cofactor>
    <text evidence="2">Binds 1 Fe cation per subunit.</text>
</comment>
<evidence type="ECO:0000259" key="5">
    <source>
        <dbReference type="Pfam" id="PF05726"/>
    </source>
</evidence>
<evidence type="ECO:0000313" key="6">
    <source>
        <dbReference type="EMBL" id="PSJ62753.1"/>
    </source>
</evidence>
<organism evidence="6 7">
    <name type="scientific">Pseudaminobacter soli</name>
    <name type="common">ex Li et al. 2025</name>
    <dbReference type="NCBI Taxonomy" id="1295366"/>
    <lineage>
        <taxon>Bacteria</taxon>
        <taxon>Pseudomonadati</taxon>
        <taxon>Pseudomonadota</taxon>
        <taxon>Alphaproteobacteria</taxon>
        <taxon>Hyphomicrobiales</taxon>
        <taxon>Phyllobacteriaceae</taxon>
        <taxon>Pseudaminobacter</taxon>
    </lineage>
</organism>
<dbReference type="CDD" id="cd02247">
    <property type="entry name" value="cupin_pirin_C"/>
    <property type="match status" value="1"/>
</dbReference>
<feature type="domain" description="Pirin N-terminal" evidence="4">
    <location>
        <begin position="31"/>
        <end position="136"/>
    </location>
</feature>
<feature type="binding site" evidence="2">
    <location>
        <position position="70"/>
    </location>
    <ligand>
        <name>Fe cation</name>
        <dbReference type="ChEBI" id="CHEBI:24875"/>
    </ligand>
</feature>